<evidence type="ECO:0000256" key="13">
    <source>
        <dbReference type="ARBA" id="ARBA00030071"/>
    </source>
</evidence>
<dbReference type="EMBL" id="CP052766">
    <property type="protein sequence ID" value="QJR82360.1"/>
    <property type="molecule type" value="Genomic_DNA"/>
</dbReference>
<feature type="transmembrane region" description="Helical" evidence="17">
    <location>
        <begin position="38"/>
        <end position="60"/>
    </location>
</feature>
<keyword evidence="10" id="KW-0560">Oxidoreductase</keyword>
<feature type="transmembrane region" description="Helical" evidence="17">
    <location>
        <begin position="72"/>
        <end position="93"/>
    </location>
</feature>
<evidence type="ECO:0000256" key="16">
    <source>
        <dbReference type="ARBA" id="ARBA00032185"/>
    </source>
</evidence>
<dbReference type="PANTHER" id="PTHR36835">
    <property type="entry name" value="CYTOCHROME BO(3) UBIQUINOL OXIDASE SUBUNIT 4"/>
    <property type="match status" value="1"/>
</dbReference>
<dbReference type="NCBIfam" id="TIGR02847">
    <property type="entry name" value="CyoD"/>
    <property type="match status" value="1"/>
</dbReference>
<comment type="subcellular location">
    <subcellularLocation>
        <location evidence="1">Cell membrane</location>
        <topology evidence="1">Multi-pass membrane protein</topology>
    </subcellularLocation>
</comment>
<proteinExistence type="inferred from homology"/>
<evidence type="ECO:0000256" key="1">
    <source>
        <dbReference type="ARBA" id="ARBA00004651"/>
    </source>
</evidence>
<evidence type="ECO:0000256" key="9">
    <source>
        <dbReference type="ARBA" id="ARBA00022989"/>
    </source>
</evidence>
<evidence type="ECO:0000256" key="10">
    <source>
        <dbReference type="ARBA" id="ARBA00023002"/>
    </source>
</evidence>
<dbReference type="RefSeq" id="WP_075609649.1">
    <property type="nucleotide sequence ID" value="NZ_CP052766.1"/>
</dbReference>
<evidence type="ECO:0000313" key="18">
    <source>
        <dbReference type="EMBL" id="QJR82360.1"/>
    </source>
</evidence>
<feature type="transmembrane region" description="Helical" evidence="17">
    <location>
        <begin position="12"/>
        <end position="32"/>
    </location>
</feature>
<evidence type="ECO:0000256" key="6">
    <source>
        <dbReference type="ARBA" id="ARBA00022475"/>
    </source>
</evidence>
<evidence type="ECO:0000256" key="3">
    <source>
        <dbReference type="ARBA" id="ARBA00011700"/>
    </source>
</evidence>
<comment type="similarity">
    <text evidence="2">Belongs to the cytochrome c oxidase bacterial subunit 4 family.</text>
</comment>
<gene>
    <name evidence="18" type="primary">cyoD</name>
    <name evidence="18" type="ORF">CA267_017195</name>
</gene>
<comment type="subunit">
    <text evidence="3">Heterooctamer of two A chains, two B chains, two C chains and two D chains.</text>
</comment>
<reference evidence="19" key="1">
    <citation type="submission" date="2014-12" db="EMBL/GenBank/DDBJ databases">
        <title>Complete genome sequence of a multi-drug resistant Klebsiella pneumoniae.</title>
        <authorList>
            <person name="Hua X."/>
            <person name="Chen Q."/>
            <person name="Li X."/>
            <person name="Feng Y."/>
            <person name="Ruan Z."/>
            <person name="Yu Y."/>
        </authorList>
    </citation>
    <scope>NUCLEOTIDE SEQUENCE [LARGE SCALE GENOMIC DNA]</scope>
    <source>
        <strain evidence="19">5.12</strain>
    </source>
</reference>
<name>A0A6M4MIC7_9ALTE</name>
<keyword evidence="6" id="KW-1003">Cell membrane</keyword>
<dbReference type="GO" id="GO:0015078">
    <property type="term" value="F:proton transmembrane transporter activity"/>
    <property type="evidence" value="ECO:0007669"/>
    <property type="project" value="TreeGrafter"/>
</dbReference>
<accession>A0A6M4MIC7</accession>
<protein>
    <recommendedName>
        <fullName evidence="4">Cytochrome bo(3) ubiquinol oxidase subunit 4</fullName>
    </recommendedName>
    <alternativeName>
        <fullName evidence="16">Cytochrome o ubiquinol oxidase subunit 4</fullName>
    </alternativeName>
    <alternativeName>
        <fullName evidence="13">Oxidase bo(3) subunit 4</fullName>
    </alternativeName>
    <alternativeName>
        <fullName evidence="14">Ubiquinol oxidase polypeptide IV</fullName>
    </alternativeName>
    <alternativeName>
        <fullName evidence="15">Ubiquinol oxidase subunit 4</fullName>
    </alternativeName>
</protein>
<reference evidence="18 19" key="2">
    <citation type="submission" date="2020-04" db="EMBL/GenBank/DDBJ databases">
        <title>Complete genome sequence of Alteromonas pelagimontana 5.12T.</title>
        <authorList>
            <person name="Sinha R.K."/>
            <person name="Krishnan K.P."/>
            <person name="Kurian J.P."/>
        </authorList>
    </citation>
    <scope>NUCLEOTIDE SEQUENCE [LARGE SCALE GENOMIC DNA]</scope>
    <source>
        <strain evidence="18 19">5.12</strain>
    </source>
</reference>
<keyword evidence="8" id="KW-0249">Electron transport</keyword>
<dbReference type="GO" id="GO:0005886">
    <property type="term" value="C:plasma membrane"/>
    <property type="evidence" value="ECO:0007669"/>
    <property type="project" value="UniProtKB-SubCell"/>
</dbReference>
<dbReference type="AlphaFoldDB" id="A0A6M4MIC7"/>
<dbReference type="InterPro" id="IPR005171">
    <property type="entry name" value="Cyt_c_oxidase_su4_prok"/>
</dbReference>
<evidence type="ECO:0000313" key="19">
    <source>
        <dbReference type="Proteomes" id="UP000219285"/>
    </source>
</evidence>
<organism evidence="18 19">
    <name type="scientific">Alteromonas pelagimontana</name>
    <dbReference type="NCBI Taxonomy" id="1858656"/>
    <lineage>
        <taxon>Bacteria</taxon>
        <taxon>Pseudomonadati</taxon>
        <taxon>Pseudomonadota</taxon>
        <taxon>Gammaproteobacteria</taxon>
        <taxon>Alteromonadales</taxon>
        <taxon>Alteromonadaceae</taxon>
        <taxon>Alteromonas/Salinimonas group</taxon>
        <taxon>Alteromonas</taxon>
    </lineage>
</organism>
<evidence type="ECO:0000256" key="8">
    <source>
        <dbReference type="ARBA" id="ARBA00022982"/>
    </source>
</evidence>
<dbReference type="PANTHER" id="PTHR36835:SF1">
    <property type="entry name" value="CYTOCHROME BO(3) UBIQUINOL OXIDASE SUBUNIT 4"/>
    <property type="match status" value="1"/>
</dbReference>
<evidence type="ECO:0000256" key="7">
    <source>
        <dbReference type="ARBA" id="ARBA00022692"/>
    </source>
</evidence>
<evidence type="ECO:0000256" key="14">
    <source>
        <dbReference type="ARBA" id="ARBA00030211"/>
    </source>
</evidence>
<dbReference type="GO" id="GO:0019646">
    <property type="term" value="P:aerobic electron transport chain"/>
    <property type="evidence" value="ECO:0007669"/>
    <property type="project" value="TreeGrafter"/>
</dbReference>
<evidence type="ECO:0000256" key="5">
    <source>
        <dbReference type="ARBA" id="ARBA00022448"/>
    </source>
</evidence>
<evidence type="ECO:0000256" key="11">
    <source>
        <dbReference type="ARBA" id="ARBA00023136"/>
    </source>
</evidence>
<dbReference type="InterPro" id="IPR014210">
    <property type="entry name" value="Cyt_o_ubiqinol_oxidase_su4"/>
</dbReference>
<evidence type="ECO:0000256" key="12">
    <source>
        <dbReference type="ARBA" id="ARBA00025694"/>
    </source>
</evidence>
<keyword evidence="5" id="KW-0813">Transport</keyword>
<dbReference type="Proteomes" id="UP000219285">
    <property type="component" value="Chromosome"/>
</dbReference>
<keyword evidence="11 17" id="KW-0472">Membrane</keyword>
<keyword evidence="19" id="KW-1185">Reference proteome</keyword>
<keyword evidence="9 17" id="KW-1133">Transmembrane helix</keyword>
<comment type="function">
    <text evidence="12">Cytochrome bo(3) ubiquinol terminal oxidase is the component of the aerobic respiratory chain of E.coli that predominates when cells are grown at high aeration. Has proton pump activity across the membrane in addition to electron transfer, pumping 2 protons/electron.</text>
</comment>
<sequence length="101" mass="11626">MNAEKYNELKSYIMGFVFSVILTSIPFYAVYTKAFSPATLYIVIAIAAVTQIAVQFRFFLHINFSKQKREDLHLILFTVLLLIIMVGGTLWIMTDLSSRMH</sequence>
<dbReference type="InterPro" id="IPR050968">
    <property type="entry name" value="Cytochrome_c_oxidase_bac_sub4"/>
</dbReference>
<evidence type="ECO:0000256" key="15">
    <source>
        <dbReference type="ARBA" id="ARBA00031887"/>
    </source>
</evidence>
<dbReference type="KEGG" id="apel:CA267_017195"/>
<dbReference type="GO" id="GO:0009486">
    <property type="term" value="F:cytochrome bo3 ubiquinol oxidase activity"/>
    <property type="evidence" value="ECO:0007669"/>
    <property type="project" value="InterPro"/>
</dbReference>
<dbReference type="OrthoDB" id="2375888at2"/>
<keyword evidence="7 17" id="KW-0812">Transmembrane</keyword>
<dbReference type="GO" id="GO:0015990">
    <property type="term" value="P:electron transport coupled proton transport"/>
    <property type="evidence" value="ECO:0007669"/>
    <property type="project" value="InterPro"/>
</dbReference>
<dbReference type="Pfam" id="PF03626">
    <property type="entry name" value="COX4_pro"/>
    <property type="match status" value="1"/>
</dbReference>
<evidence type="ECO:0000256" key="4">
    <source>
        <dbReference type="ARBA" id="ARBA00014689"/>
    </source>
</evidence>
<dbReference type="GO" id="GO:0009319">
    <property type="term" value="C:cytochrome o ubiquinol oxidase complex"/>
    <property type="evidence" value="ECO:0007669"/>
    <property type="project" value="TreeGrafter"/>
</dbReference>
<evidence type="ECO:0000256" key="17">
    <source>
        <dbReference type="SAM" id="Phobius"/>
    </source>
</evidence>
<evidence type="ECO:0000256" key="2">
    <source>
        <dbReference type="ARBA" id="ARBA00008079"/>
    </source>
</evidence>